<accession>A0A0L0G906</accession>
<dbReference type="AlphaFoldDB" id="A0A0L0G906"/>
<dbReference type="Proteomes" id="UP000054560">
    <property type="component" value="Unassembled WGS sequence"/>
</dbReference>
<name>A0A0L0G906_9EUKA</name>
<reference evidence="1 2" key="1">
    <citation type="submission" date="2011-02" db="EMBL/GenBank/DDBJ databases">
        <title>The Genome Sequence of Sphaeroforma arctica JP610.</title>
        <authorList>
            <consortium name="The Broad Institute Genome Sequencing Platform"/>
            <person name="Russ C."/>
            <person name="Cuomo C."/>
            <person name="Young S.K."/>
            <person name="Zeng Q."/>
            <person name="Gargeya S."/>
            <person name="Alvarado L."/>
            <person name="Berlin A."/>
            <person name="Chapman S.B."/>
            <person name="Chen Z."/>
            <person name="Freedman E."/>
            <person name="Gellesch M."/>
            <person name="Goldberg J."/>
            <person name="Griggs A."/>
            <person name="Gujja S."/>
            <person name="Heilman E."/>
            <person name="Heiman D."/>
            <person name="Howarth C."/>
            <person name="Mehta T."/>
            <person name="Neiman D."/>
            <person name="Pearson M."/>
            <person name="Roberts A."/>
            <person name="Saif S."/>
            <person name="Shea T."/>
            <person name="Shenoy N."/>
            <person name="Sisk P."/>
            <person name="Stolte C."/>
            <person name="Sykes S."/>
            <person name="White J."/>
            <person name="Yandava C."/>
            <person name="Burger G."/>
            <person name="Gray M.W."/>
            <person name="Holland P.W.H."/>
            <person name="King N."/>
            <person name="Lang F.B.F."/>
            <person name="Roger A.J."/>
            <person name="Ruiz-Trillo I."/>
            <person name="Haas B."/>
            <person name="Nusbaum C."/>
            <person name="Birren B."/>
        </authorList>
    </citation>
    <scope>NUCLEOTIDE SEQUENCE [LARGE SCALE GENOMIC DNA]</scope>
    <source>
        <strain evidence="1 2">JP610</strain>
    </source>
</reference>
<keyword evidence="2" id="KW-1185">Reference proteome</keyword>
<sequence length="74" mass="7596">MSNTSKAKASAVDSLRAACADTAAEAQRATIATGQASRVYGTNNKYPTKKAAQEAKIAAAKVKREAKAIAQAKA</sequence>
<dbReference type="EMBL" id="KQ241698">
    <property type="protein sequence ID" value="KNC85512.1"/>
    <property type="molecule type" value="Genomic_DNA"/>
</dbReference>
<gene>
    <name evidence="1" type="ORF">SARC_02313</name>
</gene>
<organism evidence="1 2">
    <name type="scientific">Sphaeroforma arctica JP610</name>
    <dbReference type="NCBI Taxonomy" id="667725"/>
    <lineage>
        <taxon>Eukaryota</taxon>
        <taxon>Ichthyosporea</taxon>
        <taxon>Ichthyophonida</taxon>
        <taxon>Sphaeroforma</taxon>
    </lineage>
</organism>
<dbReference type="RefSeq" id="XP_014159414.1">
    <property type="nucleotide sequence ID" value="XM_014303939.1"/>
</dbReference>
<protein>
    <submittedName>
        <fullName evidence="1">Uncharacterized protein</fullName>
    </submittedName>
</protein>
<proteinExistence type="predicted"/>
<evidence type="ECO:0000313" key="2">
    <source>
        <dbReference type="Proteomes" id="UP000054560"/>
    </source>
</evidence>
<evidence type="ECO:0000313" key="1">
    <source>
        <dbReference type="EMBL" id="KNC85512.1"/>
    </source>
</evidence>
<dbReference type="GeneID" id="25902817"/>